<dbReference type="EMBL" id="FNBX01000024">
    <property type="protein sequence ID" value="SDG02450.1"/>
    <property type="molecule type" value="Genomic_DNA"/>
</dbReference>
<evidence type="ECO:0000256" key="2">
    <source>
        <dbReference type="ARBA" id="ARBA00010072"/>
    </source>
</evidence>
<dbReference type="InterPro" id="IPR035906">
    <property type="entry name" value="MetI-like_sf"/>
</dbReference>
<evidence type="ECO:0000256" key="5">
    <source>
        <dbReference type="ARBA" id="ARBA00022692"/>
    </source>
</evidence>
<evidence type="ECO:0000259" key="10">
    <source>
        <dbReference type="PROSITE" id="PS50928"/>
    </source>
</evidence>
<evidence type="ECO:0000256" key="6">
    <source>
        <dbReference type="ARBA" id="ARBA00022970"/>
    </source>
</evidence>
<dbReference type="InterPro" id="IPR010065">
    <property type="entry name" value="AA_ABC_transptr_permease_3TM"/>
</dbReference>
<organism evidence="11 12">
    <name type="scientific">Desulfovibrio legallii</name>
    <dbReference type="NCBI Taxonomy" id="571438"/>
    <lineage>
        <taxon>Bacteria</taxon>
        <taxon>Pseudomonadati</taxon>
        <taxon>Thermodesulfobacteriota</taxon>
        <taxon>Desulfovibrionia</taxon>
        <taxon>Desulfovibrionales</taxon>
        <taxon>Desulfovibrionaceae</taxon>
        <taxon>Desulfovibrio</taxon>
    </lineage>
</organism>
<dbReference type="SUPFAM" id="SSF161098">
    <property type="entry name" value="MetI-like"/>
    <property type="match status" value="1"/>
</dbReference>
<evidence type="ECO:0000256" key="7">
    <source>
        <dbReference type="ARBA" id="ARBA00022989"/>
    </source>
</evidence>
<feature type="transmembrane region" description="Helical" evidence="9">
    <location>
        <begin position="61"/>
        <end position="84"/>
    </location>
</feature>
<dbReference type="Gene3D" id="1.10.3720.10">
    <property type="entry name" value="MetI-like"/>
    <property type="match status" value="1"/>
</dbReference>
<name>A0A1G7QXQ2_9BACT</name>
<dbReference type="NCBIfam" id="TIGR01726">
    <property type="entry name" value="HEQRo_perm_3TM"/>
    <property type="match status" value="1"/>
</dbReference>
<keyword evidence="7 9" id="KW-1133">Transmembrane helix</keyword>
<sequence>MDGLMTAVAAWRTFIAENGLDFVAAFEVTLRISAMAIVGGVILGFTVELARRSMRWARGPLTCYVEFFRGTPLLIQLFLLYYGGPQVGLVLDAEPAGILGMALYAGAYFAEIFHAGFASIPAGQREAAVSLGIRPWRRLWRIELPQMAPLVLPPGVNQSITLIKDSAMLSIITVGELTKTATRIMNASFEIVMPLCLLALLYWIISEAVATLCRGAEARLSRHLTR</sequence>
<dbReference type="OrthoDB" id="5470298at2"/>
<dbReference type="CDD" id="cd06261">
    <property type="entry name" value="TM_PBP2"/>
    <property type="match status" value="1"/>
</dbReference>
<accession>A0A1G7QXQ2</accession>
<dbReference type="Proteomes" id="UP000199355">
    <property type="component" value="Unassembled WGS sequence"/>
</dbReference>
<dbReference type="PROSITE" id="PS50928">
    <property type="entry name" value="ABC_TM1"/>
    <property type="match status" value="1"/>
</dbReference>
<keyword evidence="5 9" id="KW-0812">Transmembrane</keyword>
<dbReference type="GO" id="GO:0022857">
    <property type="term" value="F:transmembrane transporter activity"/>
    <property type="evidence" value="ECO:0007669"/>
    <property type="project" value="InterPro"/>
</dbReference>
<evidence type="ECO:0000313" key="11">
    <source>
        <dbReference type="EMBL" id="SDG02450.1"/>
    </source>
</evidence>
<keyword evidence="4" id="KW-1003">Cell membrane</keyword>
<keyword evidence="8 9" id="KW-0472">Membrane</keyword>
<evidence type="ECO:0000256" key="8">
    <source>
        <dbReference type="ARBA" id="ARBA00023136"/>
    </source>
</evidence>
<keyword evidence="3 9" id="KW-0813">Transport</keyword>
<evidence type="ECO:0000256" key="9">
    <source>
        <dbReference type="RuleBase" id="RU363032"/>
    </source>
</evidence>
<dbReference type="AlphaFoldDB" id="A0A1G7QXQ2"/>
<dbReference type="GO" id="GO:0006865">
    <property type="term" value="P:amino acid transport"/>
    <property type="evidence" value="ECO:0007669"/>
    <property type="project" value="UniProtKB-KW"/>
</dbReference>
<protein>
    <submittedName>
        <fullName evidence="11">Amino acid ABC transporter membrane protein 2, PAAT family</fullName>
    </submittedName>
</protein>
<dbReference type="GO" id="GO:0043190">
    <property type="term" value="C:ATP-binding cassette (ABC) transporter complex"/>
    <property type="evidence" value="ECO:0007669"/>
    <property type="project" value="InterPro"/>
</dbReference>
<dbReference type="InterPro" id="IPR043429">
    <property type="entry name" value="ArtM/GltK/GlnP/TcyL/YhdX-like"/>
</dbReference>
<dbReference type="InterPro" id="IPR000515">
    <property type="entry name" value="MetI-like"/>
</dbReference>
<evidence type="ECO:0000256" key="1">
    <source>
        <dbReference type="ARBA" id="ARBA00004429"/>
    </source>
</evidence>
<proteinExistence type="inferred from homology"/>
<feature type="transmembrane region" description="Helical" evidence="9">
    <location>
        <begin position="187"/>
        <end position="205"/>
    </location>
</feature>
<dbReference type="PANTHER" id="PTHR30614">
    <property type="entry name" value="MEMBRANE COMPONENT OF AMINO ACID ABC TRANSPORTER"/>
    <property type="match status" value="1"/>
</dbReference>
<reference evidence="12" key="1">
    <citation type="submission" date="2016-10" db="EMBL/GenBank/DDBJ databases">
        <authorList>
            <person name="Varghese N."/>
            <person name="Submissions S."/>
        </authorList>
    </citation>
    <scope>NUCLEOTIDE SEQUENCE [LARGE SCALE GENOMIC DNA]</scope>
    <source>
        <strain evidence="12">KHC7</strain>
    </source>
</reference>
<dbReference type="PANTHER" id="PTHR30614:SF0">
    <property type="entry name" value="L-CYSTINE TRANSPORT SYSTEM PERMEASE PROTEIN TCYL"/>
    <property type="match status" value="1"/>
</dbReference>
<dbReference type="RefSeq" id="WP_092155255.1">
    <property type="nucleotide sequence ID" value="NZ_FNBX01000024.1"/>
</dbReference>
<feature type="domain" description="ABC transmembrane type-1" evidence="10">
    <location>
        <begin position="26"/>
        <end position="210"/>
    </location>
</feature>
<evidence type="ECO:0000256" key="3">
    <source>
        <dbReference type="ARBA" id="ARBA00022448"/>
    </source>
</evidence>
<evidence type="ECO:0000256" key="4">
    <source>
        <dbReference type="ARBA" id="ARBA00022475"/>
    </source>
</evidence>
<feature type="transmembrane region" description="Helical" evidence="9">
    <location>
        <begin position="96"/>
        <end position="117"/>
    </location>
</feature>
<dbReference type="Pfam" id="PF00528">
    <property type="entry name" value="BPD_transp_1"/>
    <property type="match status" value="1"/>
</dbReference>
<gene>
    <name evidence="11" type="ORF">SAMN05192586_12424</name>
</gene>
<feature type="transmembrane region" description="Helical" evidence="9">
    <location>
        <begin position="28"/>
        <end position="49"/>
    </location>
</feature>
<dbReference type="STRING" id="571438.SAMN05192586_12424"/>
<evidence type="ECO:0000313" key="12">
    <source>
        <dbReference type="Proteomes" id="UP000199355"/>
    </source>
</evidence>
<keyword evidence="6" id="KW-0029">Amino-acid transport</keyword>
<keyword evidence="12" id="KW-1185">Reference proteome</keyword>
<comment type="similarity">
    <text evidence="2">Belongs to the binding-protein-dependent transport system permease family. HisMQ subfamily.</text>
</comment>
<comment type="subcellular location">
    <subcellularLocation>
        <location evidence="1">Cell inner membrane</location>
        <topology evidence="1">Multi-pass membrane protein</topology>
    </subcellularLocation>
    <subcellularLocation>
        <location evidence="9">Cell membrane</location>
        <topology evidence="9">Multi-pass membrane protein</topology>
    </subcellularLocation>
</comment>